<dbReference type="EMBL" id="JABXXS010000029">
    <property type="protein sequence ID" value="NVN37711.1"/>
    <property type="molecule type" value="Genomic_DNA"/>
</dbReference>
<comment type="similarity">
    <text evidence="1 4">Belongs to the bacterial histone-like protein family.</text>
</comment>
<evidence type="ECO:0000256" key="3">
    <source>
        <dbReference type="ARBA" id="ARBA00023125"/>
    </source>
</evidence>
<dbReference type="GO" id="GO:0003677">
    <property type="term" value="F:DNA binding"/>
    <property type="evidence" value="ECO:0007669"/>
    <property type="project" value="UniProtKB-KW"/>
</dbReference>
<dbReference type="SUPFAM" id="SSF47729">
    <property type="entry name" value="IHF-like DNA-binding proteins"/>
    <property type="match status" value="1"/>
</dbReference>
<dbReference type="AlphaFoldDB" id="A0A850P9W6"/>
<dbReference type="Gene3D" id="4.10.520.10">
    <property type="entry name" value="IHF-like DNA-binding proteins"/>
    <property type="match status" value="1"/>
</dbReference>
<dbReference type="GO" id="GO:0030527">
    <property type="term" value="F:structural constituent of chromatin"/>
    <property type="evidence" value="ECO:0007669"/>
    <property type="project" value="InterPro"/>
</dbReference>
<comment type="caution">
    <text evidence="5">The sequence shown here is derived from an EMBL/GenBank/DDBJ whole genome shotgun (WGS) entry which is preliminary data.</text>
</comment>
<evidence type="ECO:0000256" key="2">
    <source>
        <dbReference type="ARBA" id="ARBA00023067"/>
    </source>
</evidence>
<organism evidence="5 6">
    <name type="scientific">Komagataeibacter swingsii</name>
    <dbReference type="NCBI Taxonomy" id="215220"/>
    <lineage>
        <taxon>Bacteria</taxon>
        <taxon>Pseudomonadati</taxon>
        <taxon>Pseudomonadota</taxon>
        <taxon>Alphaproteobacteria</taxon>
        <taxon>Acetobacterales</taxon>
        <taxon>Acetobacteraceae</taxon>
        <taxon>Komagataeibacter</taxon>
    </lineage>
</organism>
<dbReference type="InterPro" id="IPR010992">
    <property type="entry name" value="IHF-like_DNA-bd_dom_sf"/>
</dbReference>
<evidence type="ECO:0000313" key="6">
    <source>
        <dbReference type="Proteomes" id="UP000522590"/>
    </source>
</evidence>
<dbReference type="InterPro" id="IPR000119">
    <property type="entry name" value="Hist_DNA-bd"/>
</dbReference>
<accession>A0A850P9W6</accession>
<keyword evidence="3 5" id="KW-0238">DNA-binding</keyword>
<dbReference type="PANTHER" id="PTHR33175:SF3">
    <property type="entry name" value="DNA-BINDING PROTEIN HU-BETA"/>
    <property type="match status" value="1"/>
</dbReference>
<gene>
    <name evidence="5" type="ORF">HUK81_12310</name>
</gene>
<dbReference type="GO" id="GO:0030261">
    <property type="term" value="P:chromosome condensation"/>
    <property type="evidence" value="ECO:0007669"/>
    <property type="project" value="UniProtKB-KW"/>
</dbReference>
<dbReference type="PRINTS" id="PR01727">
    <property type="entry name" value="DNABINDINGHU"/>
</dbReference>
<proteinExistence type="inferred from homology"/>
<evidence type="ECO:0000256" key="4">
    <source>
        <dbReference type="RuleBase" id="RU003939"/>
    </source>
</evidence>
<name>A0A850P9W6_9PROT</name>
<evidence type="ECO:0000256" key="1">
    <source>
        <dbReference type="ARBA" id="ARBA00010529"/>
    </source>
</evidence>
<evidence type="ECO:0000313" key="5">
    <source>
        <dbReference type="EMBL" id="NVN37711.1"/>
    </source>
</evidence>
<reference evidence="5 6" key="1">
    <citation type="submission" date="2020-06" db="EMBL/GenBank/DDBJ databases">
        <title>Description of novel acetic acid bacteria.</title>
        <authorList>
            <person name="Sombolestani A."/>
        </authorList>
    </citation>
    <scope>NUCLEOTIDE SEQUENCE [LARGE SCALE GENOMIC DNA]</scope>
    <source>
        <strain evidence="5 6">LMG 25</strain>
    </source>
</reference>
<protein>
    <submittedName>
        <fullName evidence="5">HU family DNA-binding protein</fullName>
    </submittedName>
</protein>
<sequence>MQKDSFMKIADLVDHIATTTDTSKTDTRKVLNALIEAMTAAARTGDEITLPNFGKFKVREVAAREGRNPATGATIQIAASRKLAFTPAKALKDSLND</sequence>
<dbReference type="PANTHER" id="PTHR33175">
    <property type="entry name" value="DNA-BINDING PROTEIN HU"/>
    <property type="match status" value="1"/>
</dbReference>
<dbReference type="Pfam" id="PF00216">
    <property type="entry name" value="Bac_DNA_binding"/>
    <property type="match status" value="1"/>
</dbReference>
<dbReference type="SMART" id="SM00411">
    <property type="entry name" value="BHL"/>
    <property type="match status" value="1"/>
</dbReference>
<dbReference type="Proteomes" id="UP000522590">
    <property type="component" value="Unassembled WGS sequence"/>
</dbReference>
<dbReference type="CDD" id="cd13831">
    <property type="entry name" value="HU"/>
    <property type="match status" value="1"/>
</dbReference>
<keyword evidence="2" id="KW-0226">DNA condensation</keyword>